<dbReference type="SUPFAM" id="SSF54495">
    <property type="entry name" value="UBC-like"/>
    <property type="match status" value="1"/>
</dbReference>
<evidence type="ECO:0000256" key="1">
    <source>
        <dbReference type="SAM" id="MobiDB-lite"/>
    </source>
</evidence>
<gene>
    <name evidence="3" type="ORF">XAT740_LOCUS30942</name>
</gene>
<dbReference type="EMBL" id="CAJNOR010002785">
    <property type="protein sequence ID" value="CAF1340781.1"/>
    <property type="molecule type" value="Genomic_DNA"/>
</dbReference>
<protein>
    <recommendedName>
        <fullName evidence="2">UBC core domain-containing protein</fullName>
    </recommendedName>
</protein>
<dbReference type="AlphaFoldDB" id="A0A815GJW4"/>
<evidence type="ECO:0000313" key="4">
    <source>
        <dbReference type="Proteomes" id="UP000663828"/>
    </source>
</evidence>
<dbReference type="Proteomes" id="UP000663828">
    <property type="component" value="Unassembled WGS sequence"/>
</dbReference>
<evidence type="ECO:0000259" key="2">
    <source>
        <dbReference type="PROSITE" id="PS50127"/>
    </source>
</evidence>
<dbReference type="InterPro" id="IPR000608">
    <property type="entry name" value="UBC"/>
</dbReference>
<proteinExistence type="predicted"/>
<dbReference type="InterPro" id="IPR016135">
    <property type="entry name" value="UBQ-conjugating_enzyme/RWD"/>
</dbReference>
<name>A0A815GJW4_ADIRI</name>
<dbReference type="Gene3D" id="3.10.110.10">
    <property type="entry name" value="Ubiquitin Conjugating Enzyme"/>
    <property type="match status" value="1"/>
</dbReference>
<reference evidence="3" key="1">
    <citation type="submission" date="2021-02" db="EMBL/GenBank/DDBJ databases">
        <authorList>
            <person name="Nowell W R."/>
        </authorList>
    </citation>
    <scope>NUCLEOTIDE SEQUENCE</scope>
</reference>
<dbReference type="PANTHER" id="PTHR24068">
    <property type="entry name" value="UBIQUITIN-CONJUGATING ENZYME E2"/>
    <property type="match status" value="1"/>
</dbReference>
<keyword evidence="4" id="KW-1185">Reference proteome</keyword>
<sequence>MSSESQKLKRIHAEVTRLKLLSPTSDPPFKLERSPFRDDDDDDEGDNSKTATPKSAEPTIEGLVYPNSETYKAGAFRIEIKIIATFPFDAPEVRFLTKIYHPNIDKEGKFCHELLKKKAKWTATTTLVDVVRAVIAHIDMPDIEYSLSLDLGTEYMQNRLEFERKALEFVKQHAIPRS</sequence>
<dbReference type="SMART" id="SM00212">
    <property type="entry name" value="UBCc"/>
    <property type="match status" value="1"/>
</dbReference>
<organism evidence="3 4">
    <name type="scientific">Adineta ricciae</name>
    <name type="common">Rotifer</name>
    <dbReference type="NCBI Taxonomy" id="249248"/>
    <lineage>
        <taxon>Eukaryota</taxon>
        <taxon>Metazoa</taxon>
        <taxon>Spiralia</taxon>
        <taxon>Gnathifera</taxon>
        <taxon>Rotifera</taxon>
        <taxon>Eurotatoria</taxon>
        <taxon>Bdelloidea</taxon>
        <taxon>Adinetida</taxon>
        <taxon>Adinetidae</taxon>
        <taxon>Adineta</taxon>
    </lineage>
</organism>
<feature type="region of interest" description="Disordered" evidence="1">
    <location>
        <begin position="19"/>
        <end position="61"/>
    </location>
</feature>
<evidence type="ECO:0000313" key="3">
    <source>
        <dbReference type="EMBL" id="CAF1340781.1"/>
    </source>
</evidence>
<comment type="caution">
    <text evidence="3">The sequence shown here is derived from an EMBL/GenBank/DDBJ whole genome shotgun (WGS) entry which is preliminary data.</text>
</comment>
<dbReference type="Pfam" id="PF00179">
    <property type="entry name" value="UQ_con"/>
    <property type="match status" value="1"/>
</dbReference>
<dbReference type="PROSITE" id="PS50127">
    <property type="entry name" value="UBC_2"/>
    <property type="match status" value="1"/>
</dbReference>
<feature type="domain" description="UBC core" evidence="2">
    <location>
        <begin position="6"/>
        <end position="175"/>
    </location>
</feature>
<accession>A0A815GJW4</accession>